<organism evidence="2 3">
    <name type="scientific">Dendrobium thyrsiflorum</name>
    <name type="common">Pinecone-like raceme dendrobium</name>
    <name type="synonym">Orchid</name>
    <dbReference type="NCBI Taxonomy" id="117978"/>
    <lineage>
        <taxon>Eukaryota</taxon>
        <taxon>Viridiplantae</taxon>
        <taxon>Streptophyta</taxon>
        <taxon>Embryophyta</taxon>
        <taxon>Tracheophyta</taxon>
        <taxon>Spermatophyta</taxon>
        <taxon>Magnoliopsida</taxon>
        <taxon>Liliopsida</taxon>
        <taxon>Asparagales</taxon>
        <taxon>Orchidaceae</taxon>
        <taxon>Epidendroideae</taxon>
        <taxon>Malaxideae</taxon>
        <taxon>Dendrobiinae</taxon>
        <taxon>Dendrobium</taxon>
    </lineage>
</organism>
<keyword evidence="1" id="KW-1133">Transmembrane helix</keyword>
<sequence length="259" mass="28583">MHMNSIHVGRYRVVKVRNLSRDISVQNWIPKRKGYPLYDDTPLPFGSSVLDSSNTQSEKINLTFVEGFLFPFGYPERSLVVSGGEDSNGNTGSFLLCFQKLDNIPAIRSQIRFFQILIHNIQNIPCLRQFPAPAYKICRISTGHLIAYWSALLLPLLILLLLLLPTTCKAYIGNQLTITSVIFVAIVTAAAAAIPVAVVTGSETLQPVITFTLLADLFKVLLLPPFPNLPLPLIASIGTETGVPKTTFIQAPFFESQIP</sequence>
<gene>
    <name evidence="2" type="ORF">M5K25_024975</name>
</gene>
<dbReference type="Proteomes" id="UP001552299">
    <property type="component" value="Unassembled WGS sequence"/>
</dbReference>
<feature type="transmembrane region" description="Helical" evidence="1">
    <location>
        <begin position="176"/>
        <end position="198"/>
    </location>
</feature>
<accession>A0ABD0U8G5</accession>
<evidence type="ECO:0000256" key="1">
    <source>
        <dbReference type="SAM" id="Phobius"/>
    </source>
</evidence>
<dbReference type="EMBL" id="JANQDX010000018">
    <property type="protein sequence ID" value="KAL0906478.1"/>
    <property type="molecule type" value="Genomic_DNA"/>
</dbReference>
<name>A0ABD0U8G5_DENTH</name>
<feature type="transmembrane region" description="Helical" evidence="1">
    <location>
        <begin position="146"/>
        <end position="164"/>
    </location>
</feature>
<keyword evidence="1" id="KW-0472">Membrane</keyword>
<evidence type="ECO:0000313" key="3">
    <source>
        <dbReference type="Proteomes" id="UP001552299"/>
    </source>
</evidence>
<keyword evidence="1" id="KW-0812">Transmembrane</keyword>
<protein>
    <submittedName>
        <fullName evidence="2">Uncharacterized protein</fullName>
    </submittedName>
</protein>
<keyword evidence="3" id="KW-1185">Reference proteome</keyword>
<dbReference type="AlphaFoldDB" id="A0ABD0U8G5"/>
<proteinExistence type="predicted"/>
<reference evidence="2 3" key="1">
    <citation type="journal article" date="2024" name="Plant Biotechnol. J.">
        <title>Dendrobium thyrsiflorum genome and its molecular insights into genes involved in important horticultural traits.</title>
        <authorList>
            <person name="Chen B."/>
            <person name="Wang J.Y."/>
            <person name="Zheng P.J."/>
            <person name="Li K.L."/>
            <person name="Liang Y.M."/>
            <person name="Chen X.F."/>
            <person name="Zhang C."/>
            <person name="Zhao X."/>
            <person name="He X."/>
            <person name="Zhang G.Q."/>
            <person name="Liu Z.J."/>
            <person name="Xu Q."/>
        </authorList>
    </citation>
    <scope>NUCLEOTIDE SEQUENCE [LARGE SCALE GENOMIC DNA]</scope>
    <source>
        <strain evidence="2">GZMU011</strain>
    </source>
</reference>
<evidence type="ECO:0000313" key="2">
    <source>
        <dbReference type="EMBL" id="KAL0906478.1"/>
    </source>
</evidence>
<comment type="caution">
    <text evidence="2">The sequence shown here is derived from an EMBL/GenBank/DDBJ whole genome shotgun (WGS) entry which is preliminary data.</text>
</comment>